<name>A0A6C0DPJ4_9ZZZZ</name>
<dbReference type="AlphaFoldDB" id="A0A6C0DPJ4"/>
<sequence length="175" mass="19846">MDPITSVSTGIILAVPWISSAGVRFEFVGNIVVRLILVLAVAAATRQGGLQGLFALLAAYSLLLERNYHLFGKFQQNSKGKMYQPIPQKQEYGPQTMPFMHSPFVGPTNHHQIETIEYEYKEEQSLPTLVRMPESFREETRNYESTDDLKDNIPYMEHAPSSEEALQFFGEKGFL</sequence>
<dbReference type="EMBL" id="MN739656">
    <property type="protein sequence ID" value="QHT18473.1"/>
    <property type="molecule type" value="Genomic_DNA"/>
</dbReference>
<reference evidence="1" key="1">
    <citation type="journal article" date="2020" name="Nature">
        <title>Giant virus diversity and host interactions through global metagenomics.</title>
        <authorList>
            <person name="Schulz F."/>
            <person name="Roux S."/>
            <person name="Paez-Espino D."/>
            <person name="Jungbluth S."/>
            <person name="Walsh D.A."/>
            <person name="Denef V.J."/>
            <person name="McMahon K.D."/>
            <person name="Konstantinidis K.T."/>
            <person name="Eloe-Fadrosh E.A."/>
            <person name="Kyrpides N.C."/>
            <person name="Woyke T."/>
        </authorList>
    </citation>
    <scope>NUCLEOTIDE SEQUENCE</scope>
    <source>
        <strain evidence="1">GVMAG-M-3300023174-46</strain>
    </source>
</reference>
<accession>A0A6C0DPJ4</accession>
<organism evidence="1">
    <name type="scientific">viral metagenome</name>
    <dbReference type="NCBI Taxonomy" id="1070528"/>
    <lineage>
        <taxon>unclassified sequences</taxon>
        <taxon>metagenomes</taxon>
        <taxon>organismal metagenomes</taxon>
    </lineage>
</organism>
<evidence type="ECO:0000313" key="1">
    <source>
        <dbReference type="EMBL" id="QHT18473.1"/>
    </source>
</evidence>
<proteinExistence type="predicted"/>
<protein>
    <submittedName>
        <fullName evidence="1">Uncharacterized protein</fullName>
    </submittedName>
</protein>